<keyword evidence="4" id="KW-1133">Transmembrane helix</keyword>
<evidence type="ECO:0000256" key="4">
    <source>
        <dbReference type="SAM" id="Phobius"/>
    </source>
</evidence>
<dbReference type="InterPro" id="IPR051462">
    <property type="entry name" value="CBS_domain-containing"/>
</dbReference>
<dbReference type="InterPro" id="IPR046342">
    <property type="entry name" value="CBS_dom_sf"/>
</dbReference>
<dbReference type="Proteomes" id="UP000177480">
    <property type="component" value="Unassembled WGS sequence"/>
</dbReference>
<feature type="transmembrane region" description="Helical" evidence="4">
    <location>
        <begin position="27"/>
        <end position="45"/>
    </location>
</feature>
<keyword evidence="1" id="KW-0677">Repeat</keyword>
<dbReference type="EMBL" id="MHNK01000022">
    <property type="protein sequence ID" value="OGZ42771.1"/>
    <property type="molecule type" value="Genomic_DNA"/>
</dbReference>
<dbReference type="InterPro" id="IPR000644">
    <property type="entry name" value="CBS_dom"/>
</dbReference>
<evidence type="ECO:0000256" key="1">
    <source>
        <dbReference type="ARBA" id="ARBA00022737"/>
    </source>
</evidence>
<evidence type="ECO:0000256" key="2">
    <source>
        <dbReference type="PROSITE-ProRule" id="PRU00703"/>
    </source>
</evidence>
<gene>
    <name evidence="6" type="ORF">A2719_02010</name>
</gene>
<feature type="region of interest" description="Disordered" evidence="3">
    <location>
        <begin position="1"/>
        <end position="21"/>
    </location>
</feature>
<keyword evidence="4" id="KW-0812">Transmembrane</keyword>
<evidence type="ECO:0000313" key="7">
    <source>
        <dbReference type="Proteomes" id="UP000177480"/>
    </source>
</evidence>
<reference evidence="6 7" key="1">
    <citation type="journal article" date="2016" name="Nat. Commun.">
        <title>Thousands of microbial genomes shed light on interconnected biogeochemical processes in an aquifer system.</title>
        <authorList>
            <person name="Anantharaman K."/>
            <person name="Brown C.T."/>
            <person name="Hug L.A."/>
            <person name="Sharon I."/>
            <person name="Castelle C.J."/>
            <person name="Probst A.J."/>
            <person name="Thomas B.C."/>
            <person name="Singh A."/>
            <person name="Wilkins M.J."/>
            <person name="Karaoz U."/>
            <person name="Brodie E.L."/>
            <person name="Williams K.H."/>
            <person name="Hubbard S.S."/>
            <person name="Banfield J.F."/>
        </authorList>
    </citation>
    <scope>NUCLEOTIDE SEQUENCE [LARGE SCALE GENOMIC DNA]</scope>
</reference>
<dbReference type="Pfam" id="PF00571">
    <property type="entry name" value="CBS"/>
    <property type="match status" value="2"/>
</dbReference>
<proteinExistence type="predicted"/>
<dbReference type="STRING" id="1802114.A2719_02010"/>
<name>A0A1G2FYX4_9BACT</name>
<dbReference type="SUPFAM" id="SSF54631">
    <property type="entry name" value="CBS-domain pair"/>
    <property type="match status" value="1"/>
</dbReference>
<dbReference type="PROSITE" id="PS51371">
    <property type="entry name" value="CBS"/>
    <property type="match status" value="2"/>
</dbReference>
<comment type="caution">
    <text evidence="6">The sequence shown here is derived from an EMBL/GenBank/DDBJ whole genome shotgun (WGS) entry which is preliminary data.</text>
</comment>
<sequence>MLSISQKTRAQCTGSTSSNESGLCQRHGLFVLINTIAGFFTFYTMKIMNALKDIMTKEVVSVFVDTPLMESARILAEHSFDGVPVIDQDKKLVGILTEYDLISKGTSVHLPTLQIVLQDIKVYDKDKSAFKETFEEIASLQTHDVMNPDPLTLEEDATFEEAVIAFRDHHRVNPIPVINKKREVVGVVSRYDVVKSLYVPKT</sequence>
<feature type="domain" description="CBS" evidence="5">
    <location>
        <begin position="146"/>
        <end position="202"/>
    </location>
</feature>
<evidence type="ECO:0000256" key="3">
    <source>
        <dbReference type="SAM" id="MobiDB-lite"/>
    </source>
</evidence>
<dbReference type="PANTHER" id="PTHR48108:SF26">
    <property type="entry name" value="CBS DOMAIN-CONTAINING PROTEIN DDB_G0289609"/>
    <property type="match status" value="1"/>
</dbReference>
<dbReference type="SMART" id="SM00116">
    <property type="entry name" value="CBS"/>
    <property type="match status" value="2"/>
</dbReference>
<protein>
    <recommendedName>
        <fullName evidence="5">CBS domain-containing protein</fullName>
    </recommendedName>
</protein>
<organism evidence="6 7">
    <name type="scientific">Candidatus Ryanbacteria bacterium RIFCSPHIGHO2_01_FULL_45_22</name>
    <dbReference type="NCBI Taxonomy" id="1802114"/>
    <lineage>
        <taxon>Bacteria</taxon>
        <taxon>Candidatus Ryaniibacteriota</taxon>
    </lineage>
</organism>
<keyword evidence="2" id="KW-0129">CBS domain</keyword>
<feature type="domain" description="CBS" evidence="5">
    <location>
        <begin position="55"/>
        <end position="112"/>
    </location>
</feature>
<dbReference type="Gene3D" id="3.10.580.10">
    <property type="entry name" value="CBS-domain"/>
    <property type="match status" value="1"/>
</dbReference>
<dbReference type="AlphaFoldDB" id="A0A1G2FYX4"/>
<keyword evidence="4" id="KW-0472">Membrane</keyword>
<dbReference type="PANTHER" id="PTHR48108">
    <property type="entry name" value="CBS DOMAIN-CONTAINING PROTEIN CBSX2, CHLOROPLASTIC"/>
    <property type="match status" value="1"/>
</dbReference>
<accession>A0A1G2FYX4</accession>
<evidence type="ECO:0000259" key="5">
    <source>
        <dbReference type="PROSITE" id="PS51371"/>
    </source>
</evidence>
<evidence type="ECO:0000313" key="6">
    <source>
        <dbReference type="EMBL" id="OGZ42771.1"/>
    </source>
</evidence>